<evidence type="ECO:0000313" key="2">
    <source>
        <dbReference type="Proteomes" id="UP001175001"/>
    </source>
</evidence>
<dbReference type="PANTHER" id="PTHR24148">
    <property type="entry name" value="ANKYRIN REPEAT DOMAIN-CONTAINING PROTEIN 39 HOMOLOG-RELATED"/>
    <property type="match status" value="1"/>
</dbReference>
<dbReference type="AlphaFoldDB" id="A0AA40C4Y6"/>
<organism evidence="1 2">
    <name type="scientific">Lasiodiplodia hormozganensis</name>
    <dbReference type="NCBI Taxonomy" id="869390"/>
    <lineage>
        <taxon>Eukaryota</taxon>
        <taxon>Fungi</taxon>
        <taxon>Dikarya</taxon>
        <taxon>Ascomycota</taxon>
        <taxon>Pezizomycotina</taxon>
        <taxon>Dothideomycetes</taxon>
        <taxon>Dothideomycetes incertae sedis</taxon>
        <taxon>Botryosphaeriales</taxon>
        <taxon>Botryosphaeriaceae</taxon>
        <taxon>Lasiodiplodia</taxon>
    </lineage>
</organism>
<dbReference type="InterPro" id="IPR052895">
    <property type="entry name" value="HetReg/Transcr_Mod"/>
</dbReference>
<accession>A0AA40C4Y6</accession>
<feature type="non-terminal residue" evidence="1">
    <location>
        <position position="245"/>
    </location>
</feature>
<comment type="caution">
    <text evidence="1">The sequence shown here is derived from an EMBL/GenBank/DDBJ whole genome shotgun (WGS) entry which is preliminary data.</text>
</comment>
<dbReference type="PANTHER" id="PTHR24148:SF73">
    <property type="entry name" value="HET DOMAIN PROTEIN (AFU_ORTHOLOGUE AFUA_8G01020)"/>
    <property type="match status" value="1"/>
</dbReference>
<evidence type="ECO:0000313" key="1">
    <source>
        <dbReference type="EMBL" id="KAK0625581.1"/>
    </source>
</evidence>
<sequence>MSVSTLREDKVYGLLGLSSDSHSLGIQPDYSLSANDLYIKSTIKLLESGDIGILNSNGDLAWKGCQKLPTWVPDWPSYRRETPLSLSRYRPTENPPQFEISLDSRTLRIRGLEVDTVSRIGNPRTNIRQEHLVPLNNAKLARFQQNFFNKVGYSDQITIVSSRRVRMWEKIGLSLKSYPTGEDVATAYYRTLAANMVPEDATPEYLEKCYQLYYRDNAVEMMRAGFLRPGEQDIDSAMYKDLVAY</sequence>
<gene>
    <name evidence="1" type="ORF">DIS24_g11078</name>
</gene>
<proteinExistence type="predicted"/>
<name>A0AA40C4Y6_9PEZI</name>
<protein>
    <submittedName>
        <fullName evidence="1">Uncharacterized protein</fullName>
    </submittedName>
</protein>
<dbReference type="EMBL" id="JAUJDW010000142">
    <property type="protein sequence ID" value="KAK0625581.1"/>
    <property type="molecule type" value="Genomic_DNA"/>
</dbReference>
<reference evidence="1" key="1">
    <citation type="submission" date="2023-06" db="EMBL/GenBank/DDBJ databases">
        <title>Multi-omics analyses reveal the molecular pathogenesis toolkit of Lasiodiplodia hormozganensis, a cross-kingdom pathogen.</title>
        <authorList>
            <person name="Felix C."/>
            <person name="Meneses R."/>
            <person name="Goncalves M.F.M."/>
            <person name="Tilleman L."/>
            <person name="Duarte A.S."/>
            <person name="Jorrin-Novo J.V."/>
            <person name="Van De Peer Y."/>
            <person name="Deforce D."/>
            <person name="Van Nieuwerburgh F."/>
            <person name="Esteves A.C."/>
            <person name="Alves A."/>
        </authorList>
    </citation>
    <scope>NUCLEOTIDE SEQUENCE</scope>
    <source>
        <strain evidence="1">CBS 339.90</strain>
    </source>
</reference>
<keyword evidence="2" id="KW-1185">Reference proteome</keyword>
<dbReference type="Proteomes" id="UP001175001">
    <property type="component" value="Unassembled WGS sequence"/>
</dbReference>